<evidence type="ECO:0000313" key="1">
    <source>
        <dbReference type="EMBL" id="GLR26870.1"/>
    </source>
</evidence>
<evidence type="ECO:0000313" key="2">
    <source>
        <dbReference type="Proteomes" id="UP001156664"/>
    </source>
</evidence>
<gene>
    <name evidence="1" type="ORF">GCM10007875_19600</name>
</gene>
<organism evidence="1 2">
    <name type="scientific">Limnobacter litoralis</name>
    <dbReference type="NCBI Taxonomy" id="481366"/>
    <lineage>
        <taxon>Bacteria</taxon>
        <taxon>Pseudomonadati</taxon>
        <taxon>Pseudomonadota</taxon>
        <taxon>Betaproteobacteria</taxon>
        <taxon>Burkholderiales</taxon>
        <taxon>Burkholderiaceae</taxon>
        <taxon>Limnobacter</taxon>
    </lineage>
</organism>
<evidence type="ECO:0008006" key="3">
    <source>
        <dbReference type="Google" id="ProtNLM"/>
    </source>
</evidence>
<protein>
    <recommendedName>
        <fullName evidence="3">EcsC family protein</fullName>
    </recommendedName>
</protein>
<proteinExistence type="predicted"/>
<dbReference type="Pfam" id="PF12787">
    <property type="entry name" value="EcsC"/>
    <property type="match status" value="1"/>
</dbReference>
<dbReference type="RefSeq" id="WP_284281555.1">
    <property type="nucleotide sequence ID" value="NZ_BSOJ01000019.1"/>
</dbReference>
<reference evidence="2" key="1">
    <citation type="journal article" date="2019" name="Int. J. Syst. Evol. Microbiol.">
        <title>The Global Catalogue of Microorganisms (GCM) 10K type strain sequencing project: providing services to taxonomists for standard genome sequencing and annotation.</title>
        <authorList>
            <consortium name="The Broad Institute Genomics Platform"/>
            <consortium name="The Broad Institute Genome Sequencing Center for Infectious Disease"/>
            <person name="Wu L."/>
            <person name="Ma J."/>
        </authorList>
    </citation>
    <scope>NUCLEOTIDE SEQUENCE [LARGE SCALE GENOMIC DNA]</scope>
    <source>
        <strain evidence="2">NBRC 105857</strain>
    </source>
</reference>
<keyword evidence="2" id="KW-1185">Reference proteome</keyword>
<comment type="caution">
    <text evidence="1">The sequence shown here is derived from an EMBL/GenBank/DDBJ whole genome shotgun (WGS) entry which is preliminary data.</text>
</comment>
<accession>A0ABQ5YQI7</accession>
<dbReference type="InterPro" id="IPR024787">
    <property type="entry name" value="EcsC"/>
</dbReference>
<sequence>MQVYKFPTFLSGPVEAVISLITGGIPEAGEKQAAKRPLERSRDLTRKASAKAAAVSGTLSLPVGPLGFMTILPDLAMVWRIQAQLVVDIAAAYGHSKVTQEEMTTCLFRHVVNTAQQEYEKAMPLEHPEPTPSLLDYVDQFARGGGRDLTVRVSRQLGQMLFKRTIKRAASRVLPVAGAAIVSAYAALDTKEVARTAVELFSGEKLPARHQKKRYPSTEEMFQLNNLRDIQTHDPD</sequence>
<dbReference type="Proteomes" id="UP001156664">
    <property type="component" value="Unassembled WGS sequence"/>
</dbReference>
<name>A0ABQ5YQI7_9BURK</name>
<dbReference type="EMBL" id="BSOJ01000019">
    <property type="protein sequence ID" value="GLR26870.1"/>
    <property type="molecule type" value="Genomic_DNA"/>
</dbReference>